<proteinExistence type="predicted"/>
<evidence type="ECO:0000313" key="1">
    <source>
        <dbReference type="EMBL" id="SVB77268.1"/>
    </source>
</evidence>
<dbReference type="AlphaFoldDB" id="A0A382GQA0"/>
<feature type="non-terminal residue" evidence="1">
    <location>
        <position position="488"/>
    </location>
</feature>
<reference evidence="1" key="1">
    <citation type="submission" date="2018-05" db="EMBL/GenBank/DDBJ databases">
        <authorList>
            <person name="Lanie J.A."/>
            <person name="Ng W.-L."/>
            <person name="Kazmierczak K.M."/>
            <person name="Andrzejewski T.M."/>
            <person name="Davidsen T.M."/>
            <person name="Wayne K.J."/>
            <person name="Tettelin H."/>
            <person name="Glass J.I."/>
            <person name="Rusch D."/>
            <person name="Podicherti R."/>
            <person name="Tsui H.-C.T."/>
            <person name="Winkler M.E."/>
        </authorList>
    </citation>
    <scope>NUCLEOTIDE SEQUENCE</scope>
</reference>
<evidence type="ECO:0008006" key="2">
    <source>
        <dbReference type="Google" id="ProtNLM"/>
    </source>
</evidence>
<dbReference type="EMBL" id="UINC01056802">
    <property type="protein sequence ID" value="SVB77268.1"/>
    <property type="molecule type" value="Genomic_DNA"/>
</dbReference>
<protein>
    <recommendedName>
        <fullName evidence="2">Bacterial Ig-like domain-containing protein</fullName>
    </recommendedName>
</protein>
<sequence length="488" mass="49779">DLTIENAFALSVGETLSTHGADLIFEGSVTTSSISTIDAGDGGMLEFQNGGTASGTINAENATFKIGSAYAVTGTLKTNSSTTWDLASNLDLSGGTLELGGTVVLDKVLTDNLTSFKLGEDTTVTRNQGFILGGLDLDNSTLTLGSATTDLTLDTTAPVLDTTAPVVAEVTKVSTPTYSTPNYTFSSSVAGTITYSGSCSSSTTSVIAGSNTITLNSLSDGTYSDCKITVTDSTGNVSNTHTITSFIVDSAATLFEVTPVTTPTSDNTVSYTFASAVAGTISYGGSCSSDNNMATADDNTITFDPLAEGTYSNCTITVTDPTGNVSNTLTISTFIVDTTAATLAEVTPVTTPSNDNTPNYTFFSTEAGTISYGGSCSSSNTLATAGNNIITINSLSDGSWSNCTIRVIDSAGNESAPLSMSGFTVDTTPPTLSSVNISSNNANTGDSIVLYIISSEPIQTPSVRIAGQAAQVTSNDGITWAAAYTMTN</sequence>
<gene>
    <name evidence="1" type="ORF">METZ01_LOCUS230122</name>
</gene>
<feature type="non-terminal residue" evidence="1">
    <location>
        <position position="1"/>
    </location>
</feature>
<accession>A0A382GQA0</accession>
<organism evidence="1">
    <name type="scientific">marine metagenome</name>
    <dbReference type="NCBI Taxonomy" id="408172"/>
    <lineage>
        <taxon>unclassified sequences</taxon>
        <taxon>metagenomes</taxon>
        <taxon>ecological metagenomes</taxon>
    </lineage>
</organism>
<name>A0A382GQA0_9ZZZZ</name>